<feature type="binding site" evidence="9">
    <location>
        <position position="234"/>
    </location>
    <ligand>
        <name>NADP(+)</name>
        <dbReference type="ChEBI" id="CHEBI:58349"/>
    </ligand>
</feature>
<dbReference type="RefSeq" id="WP_111918971.1">
    <property type="nucleotide sequence ID" value="NZ_CAUWHR010000001.1"/>
</dbReference>
<dbReference type="AlphaFoldDB" id="A0A2Z4U9C5"/>
<evidence type="ECO:0000256" key="2">
    <source>
        <dbReference type="ARBA" id="ARBA00022605"/>
    </source>
</evidence>
<feature type="active site" description="Proton acceptor" evidence="9">
    <location>
        <position position="72"/>
    </location>
</feature>
<feature type="binding site" evidence="9">
    <location>
        <position position="264"/>
    </location>
    <ligand>
        <name>shikimate</name>
        <dbReference type="ChEBI" id="CHEBI:36208"/>
    </ligand>
</feature>
<evidence type="ECO:0000256" key="9">
    <source>
        <dbReference type="HAMAP-Rule" id="MF_00222"/>
    </source>
</evidence>
<evidence type="ECO:0000256" key="6">
    <source>
        <dbReference type="ARBA" id="ARBA00051639"/>
    </source>
</evidence>
<evidence type="ECO:0000256" key="1">
    <source>
        <dbReference type="ARBA" id="ARBA00004871"/>
    </source>
</evidence>
<organism evidence="12 13">
    <name type="scientific">Blautia argi</name>
    <dbReference type="NCBI Taxonomy" id="1912897"/>
    <lineage>
        <taxon>Bacteria</taxon>
        <taxon>Bacillati</taxon>
        <taxon>Bacillota</taxon>
        <taxon>Clostridia</taxon>
        <taxon>Lachnospirales</taxon>
        <taxon>Lachnospiraceae</taxon>
        <taxon>Blautia</taxon>
    </lineage>
</organism>
<dbReference type="EMBL" id="CP030280">
    <property type="protein sequence ID" value="AWY97642.1"/>
    <property type="molecule type" value="Genomic_DNA"/>
</dbReference>
<dbReference type="Gene3D" id="3.40.50.10860">
    <property type="entry name" value="Leucine Dehydrogenase, chain A, domain 1"/>
    <property type="match status" value="1"/>
</dbReference>
<dbReference type="NCBIfam" id="NF001319">
    <property type="entry name" value="PRK00258.3-3"/>
    <property type="match status" value="1"/>
</dbReference>
<comment type="function">
    <text evidence="9">Involved in the biosynthesis of the chorismate, which leads to the biosynthesis of aromatic amino acids. Catalyzes the reversible NADPH linked reduction of 3-dehydroshikimate (DHSA) to yield shikimate (SA).</text>
</comment>
<feature type="domain" description="Shikimate dehydrogenase substrate binding N-terminal" evidence="10">
    <location>
        <begin position="13"/>
        <end position="95"/>
    </location>
</feature>
<dbReference type="PANTHER" id="PTHR21089:SF1">
    <property type="entry name" value="BIFUNCTIONAL 3-DEHYDROQUINATE DEHYDRATASE_SHIKIMATE DEHYDROGENASE, CHLOROPLASTIC"/>
    <property type="match status" value="1"/>
</dbReference>
<gene>
    <name evidence="9" type="primary">aroE</name>
    <name evidence="12" type="ORF">DQQ01_05180</name>
</gene>
<comment type="catalytic activity">
    <reaction evidence="9">
        <text>shikimate + NADP(+) = 3-dehydroshikimate + NADPH + H(+)</text>
        <dbReference type="Rhea" id="RHEA:17737"/>
        <dbReference type="ChEBI" id="CHEBI:15378"/>
        <dbReference type="ChEBI" id="CHEBI:16630"/>
        <dbReference type="ChEBI" id="CHEBI:36208"/>
        <dbReference type="ChEBI" id="CHEBI:57783"/>
        <dbReference type="ChEBI" id="CHEBI:58349"/>
        <dbReference type="EC" id="1.1.1.25"/>
    </reaction>
</comment>
<sequence length="290" mass="31399">MTQITGKTGLTGLLGSPVAHSISPLMHNYSFQALDLDYVYLCFDVKEQGLKAAVEGLRALNVRGFNLTMPDKNRVLEYLDDLSCAARLIGAVNTVENQNGRLIGHNTDGIGFMRSAKEQGLELKGKTMTLLGAGGAATAICAQAALDGVAQLHIFLRSTSAHLPRMETLAENLSSTTDCCLQIHDIQNLSALQNAAEDSALLVNATSVGMAPDCENCLLPEDFCFPSNLTVADIIYNPWKTKLLSLAENAGCKTFNGYSMLLYQGAEAFRIWTGRDMPVGKVQNYLQMQE</sequence>
<evidence type="ECO:0000256" key="5">
    <source>
        <dbReference type="ARBA" id="ARBA00023141"/>
    </source>
</evidence>
<dbReference type="GO" id="GO:0008652">
    <property type="term" value="P:amino acid biosynthetic process"/>
    <property type="evidence" value="ECO:0007669"/>
    <property type="project" value="UniProtKB-KW"/>
</dbReference>
<feature type="binding site" evidence="9">
    <location>
        <position position="236"/>
    </location>
    <ligand>
        <name>shikimate</name>
        <dbReference type="ChEBI" id="CHEBI:36208"/>
    </ligand>
</feature>
<comment type="pathway">
    <text evidence="1 9">Metabolic intermediate biosynthesis; chorismate biosynthesis; chorismate from D-erythrose 4-phosphate and phosphoenolpyruvate: step 4/7.</text>
</comment>
<keyword evidence="3 9" id="KW-0521">NADP</keyword>
<proteinExistence type="inferred from homology"/>
<feature type="domain" description="SDH C-terminal" evidence="11">
    <location>
        <begin position="257"/>
        <end position="282"/>
    </location>
</feature>
<dbReference type="Pfam" id="PF18317">
    <property type="entry name" value="SDH_C"/>
    <property type="match status" value="1"/>
</dbReference>
<dbReference type="HAMAP" id="MF_00222">
    <property type="entry name" value="Shikimate_DH_AroE"/>
    <property type="match status" value="1"/>
</dbReference>
<evidence type="ECO:0000313" key="13">
    <source>
        <dbReference type="Proteomes" id="UP000250003"/>
    </source>
</evidence>
<feature type="binding site" evidence="9">
    <location>
        <position position="257"/>
    </location>
    <ligand>
        <name>NADP(+)</name>
        <dbReference type="ChEBI" id="CHEBI:58349"/>
    </ligand>
</feature>
<dbReference type="FunFam" id="3.40.50.720:FF:000086">
    <property type="entry name" value="Quinate/shikimate dehydrogenase"/>
    <property type="match status" value="1"/>
</dbReference>
<dbReference type="GO" id="GO:0050661">
    <property type="term" value="F:NADP binding"/>
    <property type="evidence" value="ECO:0007669"/>
    <property type="project" value="InterPro"/>
</dbReference>
<dbReference type="GO" id="GO:0019632">
    <property type="term" value="P:shikimate metabolic process"/>
    <property type="evidence" value="ECO:0007669"/>
    <property type="project" value="InterPro"/>
</dbReference>
<dbReference type="GO" id="GO:0009423">
    <property type="term" value="P:chorismate biosynthetic process"/>
    <property type="evidence" value="ECO:0007669"/>
    <property type="project" value="UniProtKB-UniRule"/>
</dbReference>
<feature type="binding site" evidence="9">
    <location>
        <begin position="132"/>
        <end position="136"/>
    </location>
    <ligand>
        <name>NADP(+)</name>
        <dbReference type="ChEBI" id="CHEBI:58349"/>
    </ligand>
</feature>
<dbReference type="Proteomes" id="UP000250003">
    <property type="component" value="Chromosome"/>
</dbReference>
<dbReference type="NCBIfam" id="TIGR00507">
    <property type="entry name" value="aroE"/>
    <property type="match status" value="1"/>
</dbReference>
<dbReference type="InterPro" id="IPR011342">
    <property type="entry name" value="Shikimate_DH"/>
</dbReference>
<dbReference type="SUPFAM" id="SSF53223">
    <property type="entry name" value="Aminoacid dehydrogenase-like, N-terminal domain"/>
    <property type="match status" value="1"/>
</dbReference>
<evidence type="ECO:0000313" key="12">
    <source>
        <dbReference type="EMBL" id="AWY97642.1"/>
    </source>
</evidence>
<keyword evidence="2 9" id="KW-0028">Amino-acid biosynthesis</keyword>
<dbReference type="InterPro" id="IPR022893">
    <property type="entry name" value="Shikimate_DH_fam"/>
</dbReference>
<accession>A0A2Z4U9C5</accession>
<dbReference type="Pfam" id="PF08501">
    <property type="entry name" value="Shikimate_dh_N"/>
    <property type="match status" value="1"/>
</dbReference>
<dbReference type="EC" id="1.1.1.25" evidence="9"/>
<comment type="subunit">
    <text evidence="9">Homodimer.</text>
</comment>
<comment type="similarity">
    <text evidence="9">Belongs to the shikimate dehydrogenase family.</text>
</comment>
<dbReference type="GO" id="GO:0030266">
    <property type="term" value="F:quinate 3-dehydrogenase (NAD+) activity"/>
    <property type="evidence" value="ECO:0007669"/>
    <property type="project" value="UniProtKB-EC"/>
</dbReference>
<dbReference type="GO" id="GO:0009073">
    <property type="term" value="P:aromatic amino acid family biosynthetic process"/>
    <property type="evidence" value="ECO:0007669"/>
    <property type="project" value="UniProtKB-KW"/>
</dbReference>
<dbReference type="KEGG" id="blau:DQQ01_05180"/>
<name>A0A2Z4U9C5_9FIRM</name>
<dbReference type="GO" id="GO:0052734">
    <property type="term" value="F:shikimate 3-dehydrogenase (NAD+) activity"/>
    <property type="evidence" value="ECO:0007669"/>
    <property type="project" value="RHEA"/>
</dbReference>
<evidence type="ECO:0000259" key="11">
    <source>
        <dbReference type="Pfam" id="PF18317"/>
    </source>
</evidence>
<comment type="catalytic activity">
    <reaction evidence="6">
        <text>L-quinate + NAD(+) = 3-dehydroquinate + NADH + H(+)</text>
        <dbReference type="Rhea" id="RHEA:22364"/>
        <dbReference type="ChEBI" id="CHEBI:15378"/>
        <dbReference type="ChEBI" id="CHEBI:29751"/>
        <dbReference type="ChEBI" id="CHEBI:32364"/>
        <dbReference type="ChEBI" id="CHEBI:57540"/>
        <dbReference type="ChEBI" id="CHEBI:57945"/>
        <dbReference type="EC" id="1.1.1.24"/>
    </reaction>
</comment>
<evidence type="ECO:0000256" key="4">
    <source>
        <dbReference type="ARBA" id="ARBA00023002"/>
    </source>
</evidence>
<feature type="binding site" evidence="9">
    <location>
        <position position="108"/>
    </location>
    <ligand>
        <name>shikimate</name>
        <dbReference type="ChEBI" id="CHEBI:36208"/>
    </ligand>
</feature>
<keyword evidence="5 9" id="KW-0057">Aromatic amino acid biosynthesis</keyword>
<dbReference type="PANTHER" id="PTHR21089">
    <property type="entry name" value="SHIKIMATE DEHYDROGENASE"/>
    <property type="match status" value="1"/>
</dbReference>
<dbReference type="GO" id="GO:0004764">
    <property type="term" value="F:shikimate 3-dehydrogenase (NADP+) activity"/>
    <property type="evidence" value="ECO:0007669"/>
    <property type="project" value="UniProtKB-UniRule"/>
</dbReference>
<feature type="binding site" evidence="9">
    <location>
        <position position="93"/>
    </location>
    <ligand>
        <name>shikimate</name>
        <dbReference type="ChEBI" id="CHEBI:36208"/>
    </ligand>
</feature>
<dbReference type="OrthoDB" id="9792692at2"/>
<feature type="binding site" evidence="9">
    <location>
        <position position="68"/>
    </location>
    <ligand>
        <name>shikimate</name>
        <dbReference type="ChEBI" id="CHEBI:36208"/>
    </ligand>
</feature>
<feature type="binding site" evidence="9">
    <location>
        <begin position="21"/>
        <end position="23"/>
    </location>
    <ligand>
        <name>shikimate</name>
        <dbReference type="ChEBI" id="CHEBI:36208"/>
    </ligand>
</feature>
<dbReference type="Gene3D" id="3.40.50.720">
    <property type="entry name" value="NAD(P)-binding Rossmann-like Domain"/>
    <property type="match status" value="1"/>
</dbReference>
<keyword evidence="4 9" id="KW-0560">Oxidoreductase</keyword>
<dbReference type="InterPro" id="IPR041121">
    <property type="entry name" value="SDH_C"/>
</dbReference>
<protein>
    <recommendedName>
        <fullName evidence="9">Shikimate dehydrogenase (NADP(+))</fullName>
        <shortName evidence="9">SDH</shortName>
        <ecNumber evidence="9">1.1.1.25</ecNumber>
    </recommendedName>
</protein>
<dbReference type="InterPro" id="IPR013708">
    <property type="entry name" value="Shikimate_DH-bd_N"/>
</dbReference>
<evidence type="ECO:0000259" key="10">
    <source>
        <dbReference type="Pfam" id="PF08501"/>
    </source>
</evidence>
<evidence type="ECO:0000256" key="3">
    <source>
        <dbReference type="ARBA" id="ARBA00022857"/>
    </source>
</evidence>
<evidence type="ECO:0000256" key="7">
    <source>
        <dbReference type="ARBA" id="ARBA00052329"/>
    </source>
</evidence>
<dbReference type="InterPro" id="IPR046346">
    <property type="entry name" value="Aminoacid_DH-like_N_sf"/>
</dbReference>
<dbReference type="UniPathway" id="UPA00053">
    <property type="reaction ID" value="UER00087"/>
</dbReference>
<dbReference type="CDD" id="cd01065">
    <property type="entry name" value="NAD_bind_Shikimate_DH"/>
    <property type="match status" value="1"/>
</dbReference>
<comment type="caution">
    <text evidence="9">Lacks conserved residue(s) required for the propagation of feature annotation.</text>
</comment>
<comment type="catalytic activity">
    <reaction evidence="7">
        <text>shikimate + NAD(+) = 3-dehydroshikimate + NADH + H(+)</text>
        <dbReference type="Rhea" id="RHEA:17741"/>
        <dbReference type="ChEBI" id="CHEBI:15378"/>
        <dbReference type="ChEBI" id="CHEBI:16630"/>
        <dbReference type="ChEBI" id="CHEBI:36208"/>
        <dbReference type="ChEBI" id="CHEBI:57540"/>
        <dbReference type="ChEBI" id="CHEBI:57945"/>
    </reaction>
</comment>
<keyword evidence="13" id="KW-1185">Reference proteome</keyword>
<reference evidence="13" key="1">
    <citation type="submission" date="2018-06" db="EMBL/GenBank/DDBJ databases">
        <title>Description of Blautia argi sp. nov., a new anaerobic isolated from dog feces.</title>
        <authorList>
            <person name="Chang Y.-H."/>
            <person name="Paek J."/>
            <person name="Shin Y."/>
        </authorList>
    </citation>
    <scope>NUCLEOTIDE SEQUENCE [LARGE SCALE GENOMIC DNA]</scope>
    <source>
        <strain evidence="13">KCTC 15426</strain>
    </source>
</reference>
<dbReference type="SUPFAM" id="SSF51735">
    <property type="entry name" value="NAD(P)-binding Rossmann-fold domains"/>
    <property type="match status" value="1"/>
</dbReference>
<comment type="pathway">
    <text evidence="8">Aromatic compound metabolism; 3,4-dihydroxybenzoate biosynthesis; 3-dehydroquinate from D-quinate (NAD(+) route).</text>
</comment>
<evidence type="ECO:0000256" key="8">
    <source>
        <dbReference type="ARBA" id="ARBA00060613"/>
    </source>
</evidence>
<dbReference type="InterPro" id="IPR036291">
    <property type="entry name" value="NAD(P)-bd_dom_sf"/>
</dbReference>